<organism evidence="1">
    <name type="scientific">Satyrvirus sp</name>
    <dbReference type="NCBI Taxonomy" id="2487771"/>
    <lineage>
        <taxon>Viruses</taxon>
        <taxon>Varidnaviria</taxon>
        <taxon>Bamfordvirae</taxon>
        <taxon>Nucleocytoviricota</taxon>
        <taxon>Megaviricetes</taxon>
        <taxon>Imitervirales</taxon>
        <taxon>Mimiviridae</taxon>
        <taxon>Megamimivirinae</taxon>
    </lineage>
</organism>
<sequence length="353" mass="40714">MNYIPVFSPICGIITNCTNKSVEISGNIHNILSPISGTITEIVNLEKSIKISIINKYIDRPIYFFIKNMNVKFGEKIKQNTNIEYNEIIGEIDETSVQNLVEFFPNNEYIKIVDTGTYVDGGRTTIAYIYTNKLINIVSKTRQLIILTVPHFLCDESKGKHKCDYYAEKLALCIKKELSNEDRDIVLYNGNINRTITDLNRTESTRTNFRTAIRNRINIKINELIVHKKKYSSDVDMIFVLDCHSFPPKYFENIRYSNPDVSILFVNCMELVYIEELIETFKDFSVVATMHLGGENDIIREFYKLGTGTKKNGIRIIPVLIEVSEKITEEKLSAVCMAINKWTQTIVSYYKKN</sequence>
<evidence type="ECO:0000313" key="1">
    <source>
        <dbReference type="EMBL" id="AYV85781.1"/>
    </source>
</evidence>
<name>A0A3G5AHK5_9VIRU</name>
<reference evidence="1" key="1">
    <citation type="submission" date="2018-10" db="EMBL/GenBank/DDBJ databases">
        <title>Hidden diversity of soil giant viruses.</title>
        <authorList>
            <person name="Schulz F."/>
            <person name="Alteio L."/>
            <person name="Goudeau D."/>
            <person name="Ryan E.M."/>
            <person name="Malmstrom R.R."/>
            <person name="Blanchard J."/>
            <person name="Woyke T."/>
        </authorList>
    </citation>
    <scope>NUCLEOTIDE SEQUENCE</scope>
    <source>
        <strain evidence="1">SAV1</strain>
    </source>
</reference>
<dbReference type="EMBL" id="MK072476">
    <property type="protein sequence ID" value="AYV85781.1"/>
    <property type="molecule type" value="Genomic_DNA"/>
</dbReference>
<proteinExistence type="predicted"/>
<gene>
    <name evidence="1" type="ORF">Satyrvirus40_4</name>
</gene>
<accession>A0A3G5AHK5</accession>
<protein>
    <submittedName>
        <fullName evidence="1">Putative orfan</fullName>
    </submittedName>
</protein>